<dbReference type="PROSITE" id="PS50199">
    <property type="entry name" value="ZF_RANBP2_2"/>
    <property type="match status" value="1"/>
</dbReference>
<feature type="compositionally biased region" description="Polar residues" evidence="7">
    <location>
        <begin position="679"/>
        <end position="692"/>
    </location>
</feature>
<feature type="compositionally biased region" description="Basic and acidic residues" evidence="7">
    <location>
        <begin position="1147"/>
        <end position="1173"/>
    </location>
</feature>
<feature type="compositionally biased region" description="Polar residues" evidence="7">
    <location>
        <begin position="1027"/>
        <end position="1037"/>
    </location>
</feature>
<feature type="compositionally biased region" description="Acidic residues" evidence="7">
    <location>
        <begin position="1236"/>
        <end position="1248"/>
    </location>
</feature>
<accession>A0ABD3FE14</accession>
<feature type="compositionally biased region" description="Polar residues" evidence="7">
    <location>
        <begin position="378"/>
        <end position="388"/>
    </location>
</feature>
<keyword evidence="3" id="KW-0862">Zinc</keyword>
<evidence type="ECO:0000313" key="11">
    <source>
        <dbReference type="Proteomes" id="UP001632037"/>
    </source>
</evidence>
<feature type="region of interest" description="Disordered" evidence="7">
    <location>
        <begin position="916"/>
        <end position="940"/>
    </location>
</feature>
<evidence type="ECO:0000256" key="4">
    <source>
        <dbReference type="ARBA" id="ARBA00023242"/>
    </source>
</evidence>
<evidence type="ECO:0008006" key="12">
    <source>
        <dbReference type="Google" id="ProtNLM"/>
    </source>
</evidence>
<comment type="caution">
    <text evidence="10">The sequence shown here is derived from an EMBL/GenBank/DDBJ whole genome shotgun (WGS) entry which is preliminary data.</text>
</comment>
<dbReference type="SUPFAM" id="SSF54928">
    <property type="entry name" value="RNA-binding domain, RBD"/>
    <property type="match status" value="1"/>
</dbReference>
<feature type="compositionally biased region" description="Polar residues" evidence="7">
    <location>
        <begin position="465"/>
        <end position="485"/>
    </location>
</feature>
<feature type="region of interest" description="Disordered" evidence="7">
    <location>
        <begin position="219"/>
        <end position="249"/>
    </location>
</feature>
<name>A0ABD3FE14_9STRA</name>
<feature type="compositionally biased region" description="Basic and acidic residues" evidence="7">
    <location>
        <begin position="758"/>
        <end position="778"/>
    </location>
</feature>
<dbReference type="InterPro" id="IPR001876">
    <property type="entry name" value="Znf_RanBP2"/>
</dbReference>
<feature type="compositionally biased region" description="Basic and acidic residues" evidence="7">
    <location>
        <begin position="953"/>
        <end position="967"/>
    </location>
</feature>
<evidence type="ECO:0000256" key="5">
    <source>
        <dbReference type="PROSITE-ProRule" id="PRU00176"/>
    </source>
</evidence>
<feature type="compositionally biased region" description="Basic and acidic residues" evidence="7">
    <location>
        <begin position="1183"/>
        <end position="1223"/>
    </location>
</feature>
<evidence type="ECO:0000256" key="2">
    <source>
        <dbReference type="ARBA" id="ARBA00022771"/>
    </source>
</evidence>
<feature type="region of interest" description="Disordered" evidence="7">
    <location>
        <begin position="172"/>
        <end position="205"/>
    </location>
</feature>
<protein>
    <recommendedName>
        <fullName evidence="12">RRM domain-containing protein</fullName>
    </recommendedName>
</protein>
<dbReference type="GO" id="GO:0003723">
    <property type="term" value="F:RNA binding"/>
    <property type="evidence" value="ECO:0007669"/>
    <property type="project" value="UniProtKB-UniRule"/>
</dbReference>
<feature type="domain" description="RRM" evidence="8">
    <location>
        <begin position="1278"/>
        <end position="1363"/>
    </location>
</feature>
<evidence type="ECO:0000256" key="7">
    <source>
        <dbReference type="SAM" id="MobiDB-lite"/>
    </source>
</evidence>
<feature type="compositionally biased region" description="Basic residues" evidence="7">
    <location>
        <begin position="1112"/>
        <end position="1123"/>
    </location>
</feature>
<evidence type="ECO:0000259" key="8">
    <source>
        <dbReference type="PROSITE" id="PS50102"/>
    </source>
</evidence>
<feature type="compositionally biased region" description="Basic and acidic residues" evidence="7">
    <location>
        <begin position="1065"/>
        <end position="1074"/>
    </location>
</feature>
<dbReference type="PANTHER" id="PTHR12626:SF0">
    <property type="entry name" value="PROGRAMMED CELL DEATH PROTEIN 4"/>
    <property type="match status" value="1"/>
</dbReference>
<dbReference type="Gene3D" id="3.30.70.330">
    <property type="match status" value="1"/>
</dbReference>
<feature type="domain" description="RanBP2-type" evidence="9">
    <location>
        <begin position="1413"/>
        <end position="1444"/>
    </location>
</feature>
<feature type="compositionally biased region" description="Basic and acidic residues" evidence="7">
    <location>
        <begin position="1081"/>
        <end position="1092"/>
    </location>
</feature>
<feature type="compositionally biased region" description="Basic and acidic residues" evidence="7">
    <location>
        <begin position="1101"/>
        <end position="1111"/>
    </location>
</feature>
<dbReference type="PANTHER" id="PTHR12626">
    <property type="entry name" value="PROGRAMMED CELL DEATH 4"/>
    <property type="match status" value="1"/>
</dbReference>
<evidence type="ECO:0000256" key="1">
    <source>
        <dbReference type="ARBA" id="ARBA00022723"/>
    </source>
</evidence>
<keyword evidence="1" id="KW-0479">Metal-binding</keyword>
<dbReference type="InterPro" id="IPR035979">
    <property type="entry name" value="RBD_domain_sf"/>
</dbReference>
<evidence type="ECO:0000256" key="6">
    <source>
        <dbReference type="PROSITE-ProRule" id="PRU00322"/>
    </source>
</evidence>
<organism evidence="10 11">
    <name type="scientific">Phytophthora oleae</name>
    <dbReference type="NCBI Taxonomy" id="2107226"/>
    <lineage>
        <taxon>Eukaryota</taxon>
        <taxon>Sar</taxon>
        <taxon>Stramenopiles</taxon>
        <taxon>Oomycota</taxon>
        <taxon>Peronosporomycetes</taxon>
        <taxon>Peronosporales</taxon>
        <taxon>Peronosporaceae</taxon>
        <taxon>Phytophthora</taxon>
    </lineage>
</organism>
<feature type="compositionally biased region" description="Basic residues" evidence="7">
    <location>
        <begin position="269"/>
        <end position="280"/>
    </location>
</feature>
<feature type="compositionally biased region" description="Polar residues" evidence="7">
    <location>
        <begin position="396"/>
        <end position="412"/>
    </location>
</feature>
<dbReference type="GO" id="GO:0008270">
    <property type="term" value="F:zinc ion binding"/>
    <property type="evidence" value="ECO:0007669"/>
    <property type="project" value="UniProtKB-KW"/>
</dbReference>
<feature type="compositionally biased region" description="Acidic residues" evidence="7">
    <location>
        <begin position="642"/>
        <end position="675"/>
    </location>
</feature>
<dbReference type="InterPro" id="IPR012677">
    <property type="entry name" value="Nucleotide-bd_a/b_plait_sf"/>
</dbReference>
<keyword evidence="11" id="KW-1185">Reference proteome</keyword>
<dbReference type="PROSITE" id="PS50102">
    <property type="entry name" value="RRM"/>
    <property type="match status" value="1"/>
</dbReference>
<dbReference type="PROSITE" id="PS01358">
    <property type="entry name" value="ZF_RANBP2_1"/>
    <property type="match status" value="1"/>
</dbReference>
<dbReference type="InterPro" id="IPR000504">
    <property type="entry name" value="RRM_dom"/>
</dbReference>
<dbReference type="Proteomes" id="UP001632037">
    <property type="component" value="Unassembled WGS sequence"/>
</dbReference>
<feature type="compositionally biased region" description="Basic residues" evidence="7">
    <location>
        <begin position="349"/>
        <end position="375"/>
    </location>
</feature>
<dbReference type="InterPro" id="IPR039778">
    <property type="entry name" value="PDCD4"/>
</dbReference>
<feature type="compositionally biased region" description="Basic and acidic residues" evidence="7">
    <location>
        <begin position="705"/>
        <end position="719"/>
    </location>
</feature>
<gene>
    <name evidence="10" type="ORF">V7S43_009806</name>
</gene>
<feature type="compositionally biased region" description="Polar residues" evidence="7">
    <location>
        <begin position="1045"/>
        <end position="1054"/>
    </location>
</feature>
<evidence type="ECO:0000259" key="9">
    <source>
        <dbReference type="PROSITE" id="PS50199"/>
    </source>
</evidence>
<keyword evidence="4" id="KW-0539">Nucleus</keyword>
<feature type="region of interest" description="Disordered" evidence="7">
    <location>
        <begin position="953"/>
        <end position="1248"/>
    </location>
</feature>
<feature type="compositionally biased region" description="Acidic residues" evidence="7">
    <location>
        <begin position="305"/>
        <end position="344"/>
    </location>
</feature>
<feature type="compositionally biased region" description="Basic and acidic residues" evidence="7">
    <location>
        <begin position="176"/>
        <end position="187"/>
    </location>
</feature>
<feature type="region of interest" description="Disordered" evidence="7">
    <location>
        <begin position="261"/>
        <end position="499"/>
    </location>
</feature>
<dbReference type="EMBL" id="JBIMZQ010000021">
    <property type="protein sequence ID" value="KAL3665177.1"/>
    <property type="molecule type" value="Genomic_DNA"/>
</dbReference>
<keyword evidence="2 6" id="KW-0863">Zinc-finger</keyword>
<proteinExistence type="predicted"/>
<feature type="region of interest" description="Disordered" evidence="7">
    <location>
        <begin position="600"/>
        <end position="847"/>
    </location>
</feature>
<reference evidence="10 11" key="1">
    <citation type="submission" date="2024-09" db="EMBL/GenBank/DDBJ databases">
        <title>Genome sequencing and assembly of Phytophthora oleae, isolate VK10A, causative agent of rot of olive drupes.</title>
        <authorList>
            <person name="Conti Taguali S."/>
            <person name="Riolo M."/>
            <person name="La Spada F."/>
            <person name="Cacciola S.O."/>
            <person name="Dionisio G."/>
        </authorList>
    </citation>
    <scope>NUCLEOTIDE SEQUENCE [LARGE SCALE GENOMIC DNA]</scope>
    <source>
        <strain evidence="10 11">VK10A</strain>
    </source>
</reference>
<dbReference type="SMART" id="SM00360">
    <property type="entry name" value="RRM"/>
    <property type="match status" value="1"/>
</dbReference>
<dbReference type="CDD" id="cd00590">
    <property type="entry name" value="RRM_SF"/>
    <property type="match status" value="1"/>
</dbReference>
<evidence type="ECO:0000256" key="3">
    <source>
        <dbReference type="ARBA" id="ARBA00022833"/>
    </source>
</evidence>
<evidence type="ECO:0000313" key="10">
    <source>
        <dbReference type="EMBL" id="KAL3665177.1"/>
    </source>
</evidence>
<keyword evidence="5" id="KW-0694">RNA-binding</keyword>
<sequence>MSDSAAALWESELLRAREWLVATRKDKQQEHVQLFQRVKAHISYKDHQRSLQSEAMASEDEDDTALDFLADVDASDMSALLQAEAAKSVPAVEDMPPPVETTMPRASDLMKPLDMPSNLASPKLKPKMKAVPMSQLDPNAVGSLTTASVTAGATLGADEDVQKLMHSLDVTLPTHSDTEETKTEESTPPHLLKSFGGGSKAGSHGLHVNASRKLEQLKYMQKASSKSPQDPHKKKVATPATTKQDDDVTQEMLSWVTGCRDPEVIKRKENLRRKRKHPHRYGMASEEEQRQVLMKAKQIARNSDSESEDDFSSDYSPAEDEEMPEPDEPEVVDLLSDDYLESDEDKQPAKRKRKRLRQTNTTAKKKKVRSRKPAVTRKLSQPDSSSESTPPPANVPENQSPGSSATSEVSHTPTKELDGGVAGKSQHPIELLSSDDESGNSDEVNTSKAVGEHGADINAGKTGVMQESTISRPKIPNSFNTSPQDRAQHELPAETTKTAPSTTCTVNYKRAVEVSSGLMSAKSIGPGRVQEIGVLDSSTNIMGAAMQSSEADADDADVSDTGTIDLEEEDLSLGTEDHEDIAMTGEVVGSSTVAEDLGAIESEDNTAIESEEKTDQVQPDVQVDNGAKGSEKTTGEVLSNAEVDDQDVSEAETEILDDDEPDTDDLGLDDSDDSDSGGNSTRNGNSQANDTTRGQKDGAVSSDKNTSEARESSGEKENTPDSSNAGVQQFFDFKPLKLKPKANVTTTAPKPLPVHNYSETHTKTGGNDSEKVTGERQKSPVTPAKPVGSNGLRPSKKPIATTTTFKGKYAVTRRSTKMLNPGDTPGAKRQAKSQYTMVPTKKVSSSKDLDDVPLAFLAKELQKKPDDNPQTKYLSYAGAKKTEEAPTYIAETPRIVPKSRYGGGSSSLNAISSAKQDYQAPLNGRQSLVNGKNAPQGGYRREPQISIYDALHVDGQESASDIRDGTGYKRPSRFKKMQEEAARNGTPMVKSRLQNTDWDKVPIPRKLPQVENSTRDAVLPSPPKSNDYGSKNAGNTPNKRRKKTSASSNKNSGPSYYGPQATKSGTKDRYDSPSRGHRGREHNNYRREDDRWRKRSVSPPSRDRDRHNRRDDRKRRGSSRSRSRSVSPRGRDYSSSRHLHGSRSRSWSRERSSEHDSRRTERSGSSNRDRDRQSNGGLGSIFSDDRDSAKKRSNEPPELGEVRQNGKTEHADSPVKKQKRSDYIEAPASPGALATFDDDGDNIYISDSDDDEKTLIKEAEDICFDLDGVAVNEALMARQVYVTGLNPTLVAEQIEEDFARFGVAIDRETGFPAIDLFPSQRNHLGRGDACVTFETEDGAQEAAEELNAKNVKNSMIRVRRMDIHTQRILSVQFQTVRDTWKCTETRCRADVSIWTGKCDKCGRKRVYAPSNVKIGAESWLCSLCFTVNDSFATSCLGCKESLPEVDRSTLYMS</sequence>